<organism evidence="13 14">
    <name type="scientific">Desulfosporosinus meridiei (strain ATCC BAA-275 / DSM 13257 / KCTC 12902 / NCIMB 13706 / S10)</name>
    <dbReference type="NCBI Taxonomy" id="768704"/>
    <lineage>
        <taxon>Bacteria</taxon>
        <taxon>Bacillati</taxon>
        <taxon>Bacillota</taxon>
        <taxon>Clostridia</taxon>
        <taxon>Eubacteriales</taxon>
        <taxon>Desulfitobacteriaceae</taxon>
        <taxon>Desulfosporosinus</taxon>
    </lineage>
</organism>
<dbReference type="GO" id="GO:0008168">
    <property type="term" value="F:methyltransferase activity"/>
    <property type="evidence" value="ECO:0007669"/>
    <property type="project" value="UniProtKB-KW"/>
</dbReference>
<evidence type="ECO:0000313" key="13">
    <source>
        <dbReference type="EMBL" id="AFQ43011.1"/>
    </source>
</evidence>
<keyword evidence="9 13" id="KW-0378">Hydrolase</keyword>
<evidence type="ECO:0000256" key="5">
    <source>
        <dbReference type="ARBA" id="ARBA00022692"/>
    </source>
</evidence>
<evidence type="ECO:0000259" key="12">
    <source>
        <dbReference type="Pfam" id="PF06750"/>
    </source>
</evidence>
<dbReference type="HOGENOM" id="CLU_057101_0_1_9"/>
<evidence type="ECO:0000256" key="2">
    <source>
        <dbReference type="ARBA" id="ARBA00005801"/>
    </source>
</evidence>
<evidence type="ECO:0000256" key="3">
    <source>
        <dbReference type="ARBA" id="ARBA00022475"/>
    </source>
</evidence>
<keyword evidence="9" id="KW-0808">Transferase</keyword>
<dbReference type="PRINTS" id="PR00864">
    <property type="entry name" value="PREPILNPTASE"/>
</dbReference>
<comment type="catalytic activity">
    <reaction evidence="9">
        <text>Typically cleaves a -Gly-|-Phe- bond to release an N-terminal, basic peptide of 5-8 residues from type IV prepilin, and then N-methylates the new N-terminal amino group, the methyl donor being S-adenosyl-L-methionine.</text>
        <dbReference type="EC" id="3.4.23.43"/>
    </reaction>
</comment>
<dbReference type="GO" id="GO:0004190">
    <property type="term" value="F:aspartic-type endopeptidase activity"/>
    <property type="evidence" value="ECO:0007669"/>
    <property type="project" value="UniProtKB-EC"/>
</dbReference>
<evidence type="ECO:0000259" key="11">
    <source>
        <dbReference type="Pfam" id="PF01478"/>
    </source>
</evidence>
<dbReference type="InterPro" id="IPR010627">
    <property type="entry name" value="Prepilin_pept_A24_N"/>
</dbReference>
<evidence type="ECO:0000256" key="6">
    <source>
        <dbReference type="ARBA" id="ARBA00022989"/>
    </source>
</evidence>
<dbReference type="GO" id="GO:0006465">
    <property type="term" value="P:signal peptide processing"/>
    <property type="evidence" value="ECO:0007669"/>
    <property type="project" value="TreeGrafter"/>
</dbReference>
<evidence type="ECO:0000256" key="4">
    <source>
        <dbReference type="ARBA" id="ARBA00022519"/>
    </source>
</evidence>
<evidence type="ECO:0000256" key="7">
    <source>
        <dbReference type="ARBA" id="ARBA00023136"/>
    </source>
</evidence>
<dbReference type="InterPro" id="IPR050882">
    <property type="entry name" value="Prepilin_peptidase/N-MTase"/>
</dbReference>
<feature type="domain" description="Prepilin type IV endopeptidase peptidase" evidence="11">
    <location>
        <begin position="119"/>
        <end position="236"/>
    </location>
</feature>
<comment type="subcellular location">
    <subcellularLocation>
        <location evidence="1">Cell inner membrane</location>
        <topology evidence="1">Multi-pass membrane protein</topology>
    </subcellularLocation>
    <subcellularLocation>
        <location evidence="9">Cell membrane</location>
        <topology evidence="9">Multi-pass membrane protein</topology>
    </subcellularLocation>
</comment>
<dbReference type="GO" id="GO:0032259">
    <property type="term" value="P:methylation"/>
    <property type="evidence" value="ECO:0007669"/>
    <property type="project" value="UniProtKB-KW"/>
</dbReference>
<feature type="domain" description="Prepilin peptidase A24 N-terminal" evidence="12">
    <location>
        <begin position="26"/>
        <end position="108"/>
    </location>
</feature>
<evidence type="ECO:0000256" key="1">
    <source>
        <dbReference type="ARBA" id="ARBA00004429"/>
    </source>
</evidence>
<keyword evidence="9" id="KW-0511">Multifunctional enzyme</keyword>
<keyword evidence="4" id="KW-0997">Cell inner membrane</keyword>
<dbReference type="EMBL" id="CP003629">
    <property type="protein sequence ID" value="AFQ43011.1"/>
    <property type="molecule type" value="Genomic_DNA"/>
</dbReference>
<keyword evidence="6 10" id="KW-1133">Transmembrane helix</keyword>
<name>J7IWC7_DESMD</name>
<feature type="transmembrane region" description="Helical" evidence="10">
    <location>
        <begin position="170"/>
        <end position="193"/>
    </location>
</feature>
<evidence type="ECO:0000256" key="9">
    <source>
        <dbReference type="RuleBase" id="RU003794"/>
    </source>
</evidence>
<dbReference type="MEROPS" id="A24.019"/>
<feature type="transmembrane region" description="Helical" evidence="10">
    <location>
        <begin position="115"/>
        <end position="133"/>
    </location>
</feature>
<feature type="transmembrane region" description="Helical" evidence="10">
    <location>
        <begin position="255"/>
        <end position="276"/>
    </location>
</feature>
<keyword evidence="7 10" id="KW-0472">Membrane</keyword>
<dbReference type="KEGG" id="dmi:Desmer_0987"/>
<dbReference type="PANTHER" id="PTHR30487:SF0">
    <property type="entry name" value="PREPILIN LEADER PEPTIDASE_N-METHYLTRANSFERASE-RELATED"/>
    <property type="match status" value="1"/>
</dbReference>
<dbReference type="EC" id="2.1.1.-" evidence="9"/>
<comment type="function">
    <text evidence="9">Plays an essential role in type IV pili and type II pseudopili formation by proteolytically removing the leader sequence from substrate proteins and subsequently monomethylating the alpha-amino group of the newly exposed N-terminal phenylalanine.</text>
</comment>
<dbReference type="InterPro" id="IPR014032">
    <property type="entry name" value="Peptidase_A24A_bac"/>
</dbReference>
<feature type="transmembrane region" description="Helical" evidence="10">
    <location>
        <begin position="20"/>
        <end position="40"/>
    </location>
</feature>
<evidence type="ECO:0000256" key="8">
    <source>
        <dbReference type="RuleBase" id="RU003793"/>
    </source>
</evidence>
<sequence>MYSCLGSESEINKKDDCMLIYGIIFIFGFIMGSFLNVCIYRIPRGESIVSPAAHCPNCGTRLKPFDLLPHLSYLIHHGKCRYCDRKISPRYLFVELLTGIASVTLFIKYGLTADFVAFLFLTFILIAVFFIDLDHQIIPNQLVITGLIGGAVLFVYNLFLPFQIYSDDLWWNPILGLVSGSGFLFGVSLIGLVIYKGDEVMGMGDVKLFAPIGLFLGWRMTLLALFLSVVLGGMLSLLLILFGKATRKSRIPFGPFIVIGTFTTIMWGWQLLHWYVNTYLYY</sequence>
<dbReference type="InterPro" id="IPR000045">
    <property type="entry name" value="Prepilin_IV_endopep_pep"/>
</dbReference>
<feature type="transmembrane region" description="Helical" evidence="10">
    <location>
        <begin position="224"/>
        <end position="243"/>
    </location>
</feature>
<dbReference type="eggNOG" id="COG1989">
    <property type="taxonomic scope" value="Bacteria"/>
</dbReference>
<gene>
    <name evidence="13" type="ordered locus">Desmer_0987</name>
</gene>
<dbReference type="STRING" id="768704.Desmer_0987"/>
<dbReference type="Proteomes" id="UP000005262">
    <property type="component" value="Chromosome"/>
</dbReference>
<keyword evidence="5 9" id="KW-0812">Transmembrane</keyword>
<keyword evidence="3" id="KW-1003">Cell membrane</keyword>
<reference evidence="13 14" key="1">
    <citation type="journal article" date="2012" name="J. Bacteriol.">
        <title>Complete genome sequences of Desulfosporosinus orientis DSM765T, Desulfosporosinus youngiae DSM17734T, Desulfosporosinus meridiei DSM13257T, and Desulfosporosinus acidiphilus DSM22704T.</title>
        <authorList>
            <person name="Pester M."/>
            <person name="Brambilla E."/>
            <person name="Alazard D."/>
            <person name="Rattei T."/>
            <person name="Weinmaier T."/>
            <person name="Han J."/>
            <person name="Lucas S."/>
            <person name="Lapidus A."/>
            <person name="Cheng J.F."/>
            <person name="Goodwin L."/>
            <person name="Pitluck S."/>
            <person name="Peters L."/>
            <person name="Ovchinnikova G."/>
            <person name="Teshima H."/>
            <person name="Detter J.C."/>
            <person name="Han C.S."/>
            <person name="Tapia R."/>
            <person name="Land M.L."/>
            <person name="Hauser L."/>
            <person name="Kyrpides N.C."/>
            <person name="Ivanova N.N."/>
            <person name="Pagani I."/>
            <person name="Huntmann M."/>
            <person name="Wei C.L."/>
            <person name="Davenport K.W."/>
            <person name="Daligault H."/>
            <person name="Chain P.S."/>
            <person name="Chen A."/>
            <person name="Mavromatis K."/>
            <person name="Markowitz V."/>
            <person name="Szeto E."/>
            <person name="Mikhailova N."/>
            <person name="Pati A."/>
            <person name="Wagner M."/>
            <person name="Woyke T."/>
            <person name="Ollivier B."/>
            <person name="Klenk H.P."/>
            <person name="Spring S."/>
            <person name="Loy A."/>
        </authorList>
    </citation>
    <scope>NUCLEOTIDE SEQUENCE [LARGE SCALE GENOMIC DNA]</scope>
    <source>
        <strain evidence="14">ATCC BAA-275 / DSM 13257 / NCIMB 13706 / S10</strain>
    </source>
</reference>
<reference evidence="14" key="2">
    <citation type="submission" date="2012-08" db="EMBL/GenBank/DDBJ databases">
        <title>Finished genome of Desulfosporosinus meridiei DSM 13257.</title>
        <authorList>
            <person name="Huntemann M."/>
            <person name="Wei C.-L."/>
            <person name="Han J."/>
            <person name="Detter J.C."/>
            <person name="Han C."/>
            <person name="Davenport K."/>
            <person name="Daligault H."/>
            <person name="Erkkila T."/>
            <person name="Gu W."/>
            <person name="Munk A.C.C."/>
            <person name="Teshima H."/>
            <person name="Xu Y."/>
            <person name="Chain P."/>
            <person name="Tapia R."/>
            <person name="Chen A."/>
            <person name="Krypides N."/>
            <person name="Mavromatis K."/>
            <person name="Markowitz V."/>
            <person name="Szeto E."/>
            <person name="Ivanova N."/>
            <person name="Mikhailova N."/>
            <person name="Ovchinnikova G."/>
            <person name="Pagani I."/>
            <person name="Pati A."/>
            <person name="Goodwin L."/>
            <person name="Peters L."/>
            <person name="Pitluck S."/>
            <person name="Woyke T."/>
            <person name="Pester M."/>
            <person name="Spring S."/>
            <person name="Ollivier B."/>
            <person name="Rattei T."/>
            <person name="Klenk H.-P."/>
            <person name="Wagner M."/>
            <person name="Loy A."/>
        </authorList>
    </citation>
    <scope>NUCLEOTIDE SEQUENCE [LARGE SCALE GENOMIC DNA]</scope>
    <source>
        <strain evidence="14">ATCC BAA-275 / DSM 13257 / NCIMB 13706 / S10</strain>
    </source>
</reference>
<accession>J7IWC7</accession>
<dbReference type="EC" id="3.4.23.43" evidence="9"/>
<protein>
    <recommendedName>
        <fullName evidence="9">Prepilin leader peptidase/N-methyltransferase</fullName>
        <ecNumber evidence="9">2.1.1.-</ecNumber>
        <ecNumber evidence="9">3.4.23.43</ecNumber>
    </recommendedName>
</protein>
<comment type="similarity">
    <text evidence="2 8">Belongs to the peptidase A24 family.</text>
</comment>
<keyword evidence="9" id="KW-0489">Methyltransferase</keyword>
<dbReference type="Pfam" id="PF01478">
    <property type="entry name" value="Peptidase_A24"/>
    <property type="match status" value="1"/>
</dbReference>
<evidence type="ECO:0000256" key="10">
    <source>
        <dbReference type="SAM" id="Phobius"/>
    </source>
</evidence>
<keyword evidence="14" id="KW-1185">Reference proteome</keyword>
<keyword evidence="9" id="KW-0645">Protease</keyword>
<feature type="transmembrane region" description="Helical" evidence="10">
    <location>
        <begin position="142"/>
        <end position="164"/>
    </location>
</feature>
<proteinExistence type="inferred from homology"/>
<dbReference type="AlphaFoldDB" id="J7IWC7"/>
<evidence type="ECO:0000313" key="14">
    <source>
        <dbReference type="Proteomes" id="UP000005262"/>
    </source>
</evidence>
<dbReference type="GO" id="GO:0005886">
    <property type="term" value="C:plasma membrane"/>
    <property type="evidence" value="ECO:0007669"/>
    <property type="project" value="UniProtKB-SubCell"/>
</dbReference>
<dbReference type="Pfam" id="PF06750">
    <property type="entry name" value="A24_N_bact"/>
    <property type="match status" value="1"/>
</dbReference>
<dbReference type="PANTHER" id="PTHR30487">
    <property type="entry name" value="TYPE 4 PREPILIN-LIKE PROTEINS LEADER PEPTIDE-PROCESSING ENZYME"/>
    <property type="match status" value="1"/>
</dbReference>
<dbReference type="Gene3D" id="1.20.120.1220">
    <property type="match status" value="1"/>
</dbReference>